<protein>
    <recommendedName>
        <fullName evidence="4">Glutelin</fullName>
    </recommendedName>
</protein>
<evidence type="ECO:0000256" key="1">
    <source>
        <dbReference type="SAM" id="SignalP"/>
    </source>
</evidence>
<organism evidence="2 3">
    <name type="scientific">Xanthobacter tagetidis</name>
    <dbReference type="NCBI Taxonomy" id="60216"/>
    <lineage>
        <taxon>Bacteria</taxon>
        <taxon>Pseudomonadati</taxon>
        <taxon>Pseudomonadota</taxon>
        <taxon>Alphaproteobacteria</taxon>
        <taxon>Hyphomicrobiales</taxon>
        <taxon>Xanthobacteraceae</taxon>
        <taxon>Xanthobacter</taxon>
    </lineage>
</organism>
<comment type="caution">
    <text evidence="2">The sequence shown here is derived from an EMBL/GenBank/DDBJ whole genome shotgun (WGS) entry which is preliminary data.</text>
</comment>
<feature type="chain" id="PRO_5018261030" description="Glutelin" evidence="1">
    <location>
        <begin position="24"/>
        <end position="160"/>
    </location>
</feature>
<dbReference type="Proteomes" id="UP000269692">
    <property type="component" value="Unassembled WGS sequence"/>
</dbReference>
<proteinExistence type="predicted"/>
<evidence type="ECO:0000313" key="3">
    <source>
        <dbReference type="Proteomes" id="UP000269692"/>
    </source>
</evidence>
<sequence>MHARTLTATAFALVLGAAAPAFAAGPFECPTKPLEAAQAAKIMALLPTGDAFDKVDQLNAAVTSLKAEGTNPVLVIDTLIAAYCPVVAAQPGLSDAQKATRVTRFASRITRTVFALDGADAVILDVAFPPAVVDAINAKARAAGVTPEAWIEGTVTSALN</sequence>
<evidence type="ECO:0008006" key="4">
    <source>
        <dbReference type="Google" id="ProtNLM"/>
    </source>
</evidence>
<dbReference type="EMBL" id="RCTF01000019">
    <property type="protein sequence ID" value="RLP74389.1"/>
    <property type="molecule type" value="Genomic_DNA"/>
</dbReference>
<dbReference type="OrthoDB" id="8444574at2"/>
<keyword evidence="3" id="KW-1185">Reference proteome</keyword>
<name>A0A3L7A2C2_9HYPH</name>
<dbReference type="RefSeq" id="WP_121624862.1">
    <property type="nucleotide sequence ID" value="NZ_JACIIW010000003.1"/>
</dbReference>
<dbReference type="AlphaFoldDB" id="A0A3L7A2C2"/>
<feature type="signal peptide" evidence="1">
    <location>
        <begin position="1"/>
        <end position="23"/>
    </location>
</feature>
<gene>
    <name evidence="2" type="ORF">D9R14_18650</name>
</gene>
<reference evidence="2 3" key="1">
    <citation type="submission" date="2018-10" db="EMBL/GenBank/DDBJ databases">
        <title>Xanthobacter tagetidis genome sequencing and assembly.</title>
        <authorList>
            <person name="Maclea K.S."/>
            <person name="Goen A.E."/>
            <person name="Fatima S.A."/>
        </authorList>
    </citation>
    <scope>NUCLEOTIDE SEQUENCE [LARGE SCALE GENOMIC DNA]</scope>
    <source>
        <strain evidence="2 3">ATCC 700314</strain>
    </source>
</reference>
<accession>A0A3L7A2C2</accession>
<evidence type="ECO:0000313" key="2">
    <source>
        <dbReference type="EMBL" id="RLP74389.1"/>
    </source>
</evidence>
<keyword evidence="1" id="KW-0732">Signal</keyword>